<evidence type="ECO:0000256" key="1">
    <source>
        <dbReference type="ARBA" id="ARBA00007884"/>
    </source>
</evidence>
<feature type="chain" id="PRO_5001970250" evidence="2">
    <location>
        <begin position="21"/>
        <end position="180"/>
    </location>
</feature>
<dbReference type="Proteomes" id="UP000030021">
    <property type="component" value="Unassembled WGS sequence"/>
</dbReference>
<comment type="similarity">
    <text evidence="1">Belongs to the CIA30 family.</text>
</comment>
<reference evidence="4 5" key="1">
    <citation type="submission" date="2013-01" db="EMBL/GenBank/DDBJ databases">
        <authorList>
            <person name="Fiebig A."/>
            <person name="Goeker M."/>
            <person name="Klenk H.-P.P."/>
        </authorList>
    </citation>
    <scope>NUCLEOTIDE SEQUENCE [LARGE SCALE GENOMIC DNA]</scope>
    <source>
        <strain evidence="4 5">DSM 17069</strain>
    </source>
</reference>
<dbReference type="InterPro" id="IPR013857">
    <property type="entry name" value="NADH-UbQ_OxRdtase-assoc_prot30"/>
</dbReference>
<sequence length="180" mass="19635">MKWILALVLGLMAAPGVAQEGDMRDYTPPALETWRYISDQVMGGVSEGQAEIAGPEGARHLRLTGTVSTANRGGFIQVRGDLLTPLPKGAQGVVVRVKGNGEGYFIHLRTRGTVLPWQYYQAPIPSGPEWQELRVPFTAFRASGAMLRDVPRAGDIKSLAAVAYGRDYEADLSFEWIGVY</sequence>
<dbReference type="OrthoDB" id="442188at2"/>
<proteinExistence type="inferred from homology"/>
<evidence type="ECO:0000256" key="2">
    <source>
        <dbReference type="SAM" id="SignalP"/>
    </source>
</evidence>
<evidence type="ECO:0000259" key="3">
    <source>
        <dbReference type="Pfam" id="PF08547"/>
    </source>
</evidence>
<name>A0A0A0HM79_9RHOB</name>
<dbReference type="InterPro" id="IPR008979">
    <property type="entry name" value="Galactose-bd-like_sf"/>
</dbReference>
<organism evidence="4 5">
    <name type="scientific">Roseovarius mucosus DSM 17069</name>
    <dbReference type="NCBI Taxonomy" id="1288298"/>
    <lineage>
        <taxon>Bacteria</taxon>
        <taxon>Pseudomonadati</taxon>
        <taxon>Pseudomonadota</taxon>
        <taxon>Alphaproteobacteria</taxon>
        <taxon>Rhodobacterales</taxon>
        <taxon>Roseobacteraceae</taxon>
        <taxon>Roseovarius</taxon>
    </lineage>
</organism>
<evidence type="ECO:0000313" key="4">
    <source>
        <dbReference type="EMBL" id="KGM88887.1"/>
    </source>
</evidence>
<dbReference type="InterPro" id="IPR039131">
    <property type="entry name" value="NDUFAF1"/>
</dbReference>
<dbReference type="PANTHER" id="PTHR13194">
    <property type="entry name" value="COMPLEX I INTERMEDIATE-ASSOCIATED PROTEIN 30"/>
    <property type="match status" value="1"/>
</dbReference>
<dbReference type="RefSeq" id="WP_037270756.1">
    <property type="nucleotide sequence ID" value="NZ_KN293977.1"/>
</dbReference>
<comment type="caution">
    <text evidence="4">The sequence shown here is derived from an EMBL/GenBank/DDBJ whole genome shotgun (WGS) entry which is preliminary data.</text>
</comment>
<dbReference type="PANTHER" id="PTHR13194:SF19">
    <property type="entry name" value="NAD(P)-BINDING ROSSMANN-FOLD SUPERFAMILY PROTEIN"/>
    <property type="match status" value="1"/>
</dbReference>
<dbReference type="SUPFAM" id="SSF49785">
    <property type="entry name" value="Galactose-binding domain-like"/>
    <property type="match status" value="1"/>
</dbReference>
<feature type="domain" description="NADH:ubiquinone oxidoreductase intermediate-associated protein 30" evidence="3">
    <location>
        <begin position="29"/>
        <end position="143"/>
    </location>
</feature>
<dbReference type="Pfam" id="PF08547">
    <property type="entry name" value="CIA30"/>
    <property type="match status" value="1"/>
</dbReference>
<keyword evidence="2" id="KW-0732">Signal</keyword>
<dbReference type="AlphaFoldDB" id="A0A0A0HM79"/>
<feature type="signal peptide" evidence="2">
    <location>
        <begin position="1"/>
        <end position="20"/>
    </location>
</feature>
<dbReference type="eggNOG" id="COG0702">
    <property type="taxonomic scope" value="Bacteria"/>
</dbReference>
<accession>A0A0A0HM79</accession>
<protein>
    <submittedName>
        <fullName evidence="4">Complex I intermediate-associated protein 30 (CIA30)</fullName>
    </submittedName>
</protein>
<dbReference type="STRING" id="215743.ROSMUCSMR3_03812"/>
<dbReference type="HOGENOM" id="CLU_059028_5_2_5"/>
<gene>
    <name evidence="4" type="ORF">rosmuc_01109</name>
</gene>
<dbReference type="PATRIC" id="fig|1288298.3.peg.1121"/>
<dbReference type="EMBL" id="AONH01000005">
    <property type="protein sequence ID" value="KGM88887.1"/>
    <property type="molecule type" value="Genomic_DNA"/>
</dbReference>
<evidence type="ECO:0000313" key="5">
    <source>
        <dbReference type="Proteomes" id="UP000030021"/>
    </source>
</evidence>